<sequence length="118" mass="12892">MIAGTLSRRRRTVPWVLLAVCLGLCLSWQSGGLVGLMVERQCVERVEEGPRPVDETPASPLAHDAGRGREPRPPAPQSLEDALASEGERPVRRWHRERVLAAPAAGVSRLIMIGVSRI</sequence>
<organism evidence="2 3">
    <name type="scientific">Streptosporangium saharense</name>
    <dbReference type="NCBI Taxonomy" id="1706840"/>
    <lineage>
        <taxon>Bacteria</taxon>
        <taxon>Bacillati</taxon>
        <taxon>Actinomycetota</taxon>
        <taxon>Actinomycetes</taxon>
        <taxon>Streptosporangiales</taxon>
        <taxon>Streptosporangiaceae</taxon>
        <taxon>Streptosporangium</taxon>
    </lineage>
</organism>
<dbReference type="EMBL" id="JACHJP010000003">
    <property type="protein sequence ID" value="MBB4916528.1"/>
    <property type="molecule type" value="Genomic_DNA"/>
</dbReference>
<evidence type="ECO:0000313" key="2">
    <source>
        <dbReference type="EMBL" id="MBB4916528.1"/>
    </source>
</evidence>
<dbReference type="AlphaFoldDB" id="A0A7W7VNC7"/>
<keyword evidence="3" id="KW-1185">Reference proteome</keyword>
<protein>
    <submittedName>
        <fullName evidence="2">Uncharacterized protein</fullName>
    </submittedName>
</protein>
<gene>
    <name evidence="2" type="ORF">FHS44_003616</name>
</gene>
<dbReference type="Proteomes" id="UP000552644">
    <property type="component" value="Unassembled WGS sequence"/>
</dbReference>
<proteinExistence type="predicted"/>
<accession>A0A7W7VNC7</accession>
<comment type="caution">
    <text evidence="2">The sequence shown here is derived from an EMBL/GenBank/DDBJ whole genome shotgun (WGS) entry which is preliminary data.</text>
</comment>
<reference evidence="2 3" key="1">
    <citation type="submission" date="2020-08" db="EMBL/GenBank/DDBJ databases">
        <title>Genomic Encyclopedia of Type Strains, Phase III (KMG-III): the genomes of soil and plant-associated and newly described type strains.</title>
        <authorList>
            <person name="Whitman W."/>
        </authorList>
    </citation>
    <scope>NUCLEOTIDE SEQUENCE [LARGE SCALE GENOMIC DNA]</scope>
    <source>
        <strain evidence="2 3">CECT 8840</strain>
    </source>
</reference>
<evidence type="ECO:0000313" key="3">
    <source>
        <dbReference type="Proteomes" id="UP000552644"/>
    </source>
</evidence>
<feature type="region of interest" description="Disordered" evidence="1">
    <location>
        <begin position="47"/>
        <end position="90"/>
    </location>
</feature>
<name>A0A7W7VNC7_9ACTN</name>
<dbReference type="RefSeq" id="WP_184715972.1">
    <property type="nucleotide sequence ID" value="NZ_JACHJP010000003.1"/>
</dbReference>
<evidence type="ECO:0000256" key="1">
    <source>
        <dbReference type="SAM" id="MobiDB-lite"/>
    </source>
</evidence>